<feature type="non-terminal residue" evidence="1">
    <location>
        <position position="333"/>
    </location>
</feature>
<dbReference type="GO" id="GO:0061343">
    <property type="term" value="P:cell adhesion involved in heart morphogenesis"/>
    <property type="evidence" value="ECO:0007669"/>
    <property type="project" value="TreeGrafter"/>
</dbReference>
<evidence type="ECO:0000313" key="1">
    <source>
        <dbReference type="EMBL" id="CAH0714677.1"/>
    </source>
</evidence>
<evidence type="ECO:0008006" key="3">
    <source>
        <dbReference type="Google" id="ProtNLM"/>
    </source>
</evidence>
<keyword evidence="2" id="KW-1185">Reference proteome</keyword>
<dbReference type="PANTHER" id="PTHR33395:SF22">
    <property type="entry name" value="REVERSE TRANSCRIPTASE DOMAIN-CONTAINING PROTEIN"/>
    <property type="match status" value="1"/>
</dbReference>
<dbReference type="OrthoDB" id="7415700at2759"/>
<reference evidence="1" key="1">
    <citation type="submission" date="2021-12" db="EMBL/GenBank/DDBJ databases">
        <authorList>
            <person name="Martin H S."/>
        </authorList>
    </citation>
    <scope>NUCLEOTIDE SEQUENCE</scope>
</reference>
<dbReference type="GO" id="GO:0007508">
    <property type="term" value="P:larval heart development"/>
    <property type="evidence" value="ECO:0007669"/>
    <property type="project" value="TreeGrafter"/>
</dbReference>
<dbReference type="EMBL" id="OV170221">
    <property type="protein sequence ID" value="CAH0714677.1"/>
    <property type="molecule type" value="Genomic_DNA"/>
</dbReference>
<evidence type="ECO:0000313" key="2">
    <source>
        <dbReference type="Proteomes" id="UP000838878"/>
    </source>
</evidence>
<dbReference type="Proteomes" id="UP000838878">
    <property type="component" value="Chromosome 1"/>
</dbReference>
<sequence>MRLANCAGDIIVLKCTRRHKCTLYSYHSHTPVGRPLDTTEIIHYSTLIVGDFNLSCIDWDLVDNLSHGQNIPSLPKSLIDFSRVNCFYQVNRIKNQENRILDLVFFNNDILKVKVETSTQVLSRIDPLHPPFDISFSLDDKATKLLDSNPNHIRYNYSKANYTAVNNFLDNVDWSEKLSTHDDVNKMVEILYSVIRSSIELYVPKISKKNNHKYPPGINKTLIKLINEKEKVRLRHKKYKNPSDEISLKLLKKRCDKHSIESYNSYIERSENNVKAHSKYFWSFMKFKKQNKAHALPATMTRNNVEISGGNKICNTFASHFSKIANINTDSVK</sequence>
<name>A0A8J9UJ88_9NEOP</name>
<proteinExistence type="predicted"/>
<dbReference type="AlphaFoldDB" id="A0A8J9UJ88"/>
<dbReference type="PANTHER" id="PTHR33395">
    <property type="entry name" value="TRANSCRIPTASE, PUTATIVE-RELATED-RELATED"/>
    <property type="match status" value="1"/>
</dbReference>
<organism evidence="1 2">
    <name type="scientific">Brenthis ino</name>
    <name type="common">lesser marbled fritillary</name>
    <dbReference type="NCBI Taxonomy" id="405034"/>
    <lineage>
        <taxon>Eukaryota</taxon>
        <taxon>Metazoa</taxon>
        <taxon>Ecdysozoa</taxon>
        <taxon>Arthropoda</taxon>
        <taxon>Hexapoda</taxon>
        <taxon>Insecta</taxon>
        <taxon>Pterygota</taxon>
        <taxon>Neoptera</taxon>
        <taxon>Endopterygota</taxon>
        <taxon>Lepidoptera</taxon>
        <taxon>Glossata</taxon>
        <taxon>Ditrysia</taxon>
        <taxon>Papilionoidea</taxon>
        <taxon>Nymphalidae</taxon>
        <taxon>Heliconiinae</taxon>
        <taxon>Argynnini</taxon>
        <taxon>Brenthis</taxon>
    </lineage>
</organism>
<dbReference type="GO" id="GO:0031012">
    <property type="term" value="C:extracellular matrix"/>
    <property type="evidence" value="ECO:0007669"/>
    <property type="project" value="TreeGrafter"/>
</dbReference>
<accession>A0A8J9UJ88</accession>
<protein>
    <recommendedName>
        <fullName evidence="3">Endonuclease/exonuclease/phosphatase domain-containing protein</fullName>
    </recommendedName>
</protein>
<gene>
    <name evidence="1" type="ORF">BINO364_LOCUS1698</name>
</gene>